<keyword evidence="1" id="KW-0472">Membrane</keyword>
<keyword evidence="3" id="KW-1185">Reference proteome</keyword>
<keyword evidence="1" id="KW-1133">Transmembrane helix</keyword>
<evidence type="ECO:0000313" key="2">
    <source>
        <dbReference type="EMBL" id="EGR30351.1"/>
    </source>
</evidence>
<dbReference type="InParanoid" id="G0QWQ1"/>
<proteinExistence type="predicted"/>
<dbReference type="EMBL" id="GL984008">
    <property type="protein sequence ID" value="EGR30351.1"/>
    <property type="molecule type" value="Genomic_DNA"/>
</dbReference>
<gene>
    <name evidence="2" type="ORF">IMG5_134190</name>
</gene>
<dbReference type="GeneID" id="14906465"/>
<sequence>MELTHIQKLNQIHKNMYYLKTCLNQEVHQNNLLEIGVKKVKLKEINAINLFYKNFRNIFPKILKMEKEQEYFSQDVAQQELYWILPVQDMELREMNFLIICFLRAIIYLIQQKRPKVYKFNLLFIRFRIIFHLKIPLGYIQYLMCFLWTAYNLIMMIFQCLQGSLWVFIKNKLNNGMGFVQFFLLIQLMILLNIQKLYIIVLKKMEYGLIQDLCFIIMQILLLNLQLNFLGRKFCMQLKAQGLKLLYMKIFKQITHQIHLIQ</sequence>
<evidence type="ECO:0000313" key="3">
    <source>
        <dbReference type="Proteomes" id="UP000008983"/>
    </source>
</evidence>
<reference evidence="2 3" key="1">
    <citation type="submission" date="2011-07" db="EMBL/GenBank/DDBJ databases">
        <authorList>
            <person name="Coyne R."/>
            <person name="Brami D."/>
            <person name="Johnson J."/>
            <person name="Hostetler J."/>
            <person name="Hannick L."/>
            <person name="Clark T."/>
            <person name="Cassidy-Hanley D."/>
            <person name="Inman J."/>
        </authorList>
    </citation>
    <scope>NUCLEOTIDE SEQUENCE [LARGE SCALE GENOMIC DNA]</scope>
    <source>
        <strain evidence="2 3">G5</strain>
    </source>
</reference>
<protein>
    <recommendedName>
        <fullName evidence="4">Transmembrane protein</fullName>
    </recommendedName>
</protein>
<evidence type="ECO:0008006" key="4">
    <source>
        <dbReference type="Google" id="ProtNLM"/>
    </source>
</evidence>
<keyword evidence="1" id="KW-0812">Transmembrane</keyword>
<dbReference type="AlphaFoldDB" id="G0QWQ1"/>
<evidence type="ECO:0000256" key="1">
    <source>
        <dbReference type="SAM" id="Phobius"/>
    </source>
</evidence>
<organism evidence="2 3">
    <name type="scientific">Ichthyophthirius multifiliis</name>
    <name type="common">White spot disease agent</name>
    <name type="synonym">Ich</name>
    <dbReference type="NCBI Taxonomy" id="5932"/>
    <lineage>
        <taxon>Eukaryota</taxon>
        <taxon>Sar</taxon>
        <taxon>Alveolata</taxon>
        <taxon>Ciliophora</taxon>
        <taxon>Intramacronucleata</taxon>
        <taxon>Oligohymenophorea</taxon>
        <taxon>Hymenostomatida</taxon>
        <taxon>Ophryoglenina</taxon>
        <taxon>Ichthyophthirius</taxon>
    </lineage>
</organism>
<feature type="transmembrane region" description="Helical" evidence="1">
    <location>
        <begin position="181"/>
        <end position="201"/>
    </location>
</feature>
<name>G0QWQ1_ICHMU</name>
<accession>G0QWQ1</accession>
<feature type="transmembrane region" description="Helical" evidence="1">
    <location>
        <begin position="207"/>
        <end position="230"/>
    </location>
</feature>
<dbReference type="Proteomes" id="UP000008983">
    <property type="component" value="Unassembled WGS sequence"/>
</dbReference>
<dbReference type="RefSeq" id="XP_004031938.1">
    <property type="nucleotide sequence ID" value="XM_004031890.1"/>
</dbReference>